<protein>
    <submittedName>
        <fullName evidence="1">Uncharacterized protein</fullName>
    </submittedName>
</protein>
<name>A0A395UU85_PHOVU</name>
<comment type="caution">
    <text evidence="1">The sequence shown here is derived from an EMBL/GenBank/DDBJ whole genome shotgun (WGS) entry which is preliminary data.</text>
</comment>
<proteinExistence type="predicted"/>
<gene>
    <name evidence="1" type="ORF">DWY53_06425</name>
</gene>
<dbReference type="AlphaFoldDB" id="A0A395UU85"/>
<dbReference type="EMBL" id="QRUD01000014">
    <property type="protein sequence ID" value="RGR41538.1"/>
    <property type="molecule type" value="Genomic_DNA"/>
</dbReference>
<evidence type="ECO:0000313" key="1">
    <source>
        <dbReference type="EMBL" id="RGR41538.1"/>
    </source>
</evidence>
<evidence type="ECO:0000313" key="2">
    <source>
        <dbReference type="Proteomes" id="UP000266497"/>
    </source>
</evidence>
<reference evidence="1 2" key="1">
    <citation type="submission" date="2018-08" db="EMBL/GenBank/DDBJ databases">
        <title>A genome reference for cultivated species of the human gut microbiota.</title>
        <authorList>
            <person name="Zou Y."/>
            <person name="Xue W."/>
            <person name="Luo G."/>
        </authorList>
    </citation>
    <scope>NUCLEOTIDE SEQUENCE [LARGE SCALE GENOMIC DNA]</scope>
    <source>
        <strain evidence="1 2">AF25-30LB</strain>
    </source>
</reference>
<organism evidence="1 2">
    <name type="scientific">Phocaeicola vulgatus</name>
    <name type="common">Bacteroides vulgatus</name>
    <dbReference type="NCBI Taxonomy" id="821"/>
    <lineage>
        <taxon>Bacteria</taxon>
        <taxon>Pseudomonadati</taxon>
        <taxon>Bacteroidota</taxon>
        <taxon>Bacteroidia</taxon>
        <taxon>Bacteroidales</taxon>
        <taxon>Bacteroidaceae</taxon>
        <taxon>Phocaeicola</taxon>
    </lineage>
</organism>
<sequence length="93" mass="11017">MSGTYIRIFICNFLIVHSNKKKILRFISIPNHLFTFTHKKISKHLPLYKLPSKTSGLKYLIISYVEKLFLKQKIQFHISNDLVAYSSYSFKTF</sequence>
<accession>A0A395UU85</accession>
<dbReference type="Proteomes" id="UP000266497">
    <property type="component" value="Unassembled WGS sequence"/>
</dbReference>